<reference evidence="3 4" key="2">
    <citation type="submission" date="2022-06" db="EMBL/GenBank/DDBJ databases">
        <title>Genomic Encyclopedia of Type Strains, Phase I: the one thousand microbial genomes (KMG-I) project.</title>
        <authorList>
            <person name="Kyrpides N."/>
        </authorList>
    </citation>
    <scope>NUCLEOTIDE SEQUENCE [LARGE SCALE GENOMIC DNA]</scope>
    <source>
        <strain evidence="3 4">DSM 43889</strain>
    </source>
</reference>
<gene>
    <name evidence="3" type="ORF">G443_000889</name>
</gene>
<dbReference type="Pfam" id="PF08241">
    <property type="entry name" value="Methyltransf_11"/>
    <property type="match status" value="1"/>
</dbReference>
<dbReference type="Gene3D" id="3.40.50.150">
    <property type="entry name" value="Vaccinia Virus protein VP39"/>
    <property type="match status" value="1"/>
</dbReference>
<dbReference type="RefSeq" id="WP_026420361.1">
    <property type="nucleotide sequence ID" value="NZ_AUBJ02000001.1"/>
</dbReference>
<dbReference type="PANTHER" id="PTHR44068:SF11">
    <property type="entry name" value="GERANYL DIPHOSPHATE 2-C-METHYLTRANSFERASE"/>
    <property type="match status" value="1"/>
</dbReference>
<proteinExistence type="predicted"/>
<keyword evidence="4" id="KW-1185">Reference proteome</keyword>
<reference evidence="3 4" key="1">
    <citation type="submission" date="2013-07" db="EMBL/GenBank/DDBJ databases">
        <authorList>
            <consortium name="DOE Joint Genome Institute"/>
            <person name="Reeve W."/>
            <person name="Huntemann M."/>
            <person name="Han J."/>
            <person name="Chen A."/>
            <person name="Kyrpides N."/>
            <person name="Mavromatis K."/>
            <person name="Markowitz V."/>
            <person name="Palaniappan K."/>
            <person name="Ivanova N."/>
            <person name="Schaumberg A."/>
            <person name="Pati A."/>
            <person name="Liolios K."/>
            <person name="Nordberg H.P."/>
            <person name="Cantor M.N."/>
            <person name="Hua S.X."/>
            <person name="Woyke T."/>
        </authorList>
    </citation>
    <scope>NUCLEOTIDE SEQUENCE [LARGE SCALE GENOMIC DNA]</scope>
    <source>
        <strain evidence="3 4">DSM 43889</strain>
    </source>
</reference>
<dbReference type="EMBL" id="AUBJ02000001">
    <property type="protein sequence ID" value="MCP2330619.1"/>
    <property type="molecule type" value="Genomic_DNA"/>
</dbReference>
<dbReference type="PANTHER" id="PTHR44068">
    <property type="entry name" value="ZGC:194242"/>
    <property type="match status" value="1"/>
</dbReference>
<evidence type="ECO:0000256" key="1">
    <source>
        <dbReference type="ARBA" id="ARBA00022679"/>
    </source>
</evidence>
<evidence type="ECO:0000313" key="3">
    <source>
        <dbReference type="EMBL" id="MCP2330619.1"/>
    </source>
</evidence>
<dbReference type="InterPro" id="IPR013216">
    <property type="entry name" value="Methyltransf_11"/>
</dbReference>
<protein>
    <submittedName>
        <fullName evidence="3">Erythromycin 3''-O-methyltransferase</fullName>
    </submittedName>
</protein>
<comment type="caution">
    <text evidence="3">The sequence shown here is derived from an EMBL/GenBank/DDBJ whole genome shotgun (WGS) entry which is preliminary data.</text>
</comment>
<dbReference type="Proteomes" id="UP000791080">
    <property type="component" value="Unassembled WGS sequence"/>
</dbReference>
<evidence type="ECO:0000313" key="4">
    <source>
        <dbReference type="Proteomes" id="UP000791080"/>
    </source>
</evidence>
<dbReference type="SUPFAM" id="SSF53335">
    <property type="entry name" value="S-adenosyl-L-methionine-dependent methyltransferases"/>
    <property type="match status" value="1"/>
</dbReference>
<dbReference type="InterPro" id="IPR050447">
    <property type="entry name" value="Erg6_SMT_methyltransf"/>
</dbReference>
<dbReference type="InterPro" id="IPR029063">
    <property type="entry name" value="SAM-dependent_MTases_sf"/>
</dbReference>
<evidence type="ECO:0000259" key="2">
    <source>
        <dbReference type="Pfam" id="PF08241"/>
    </source>
</evidence>
<name>A0ABT1JEA4_ACTCY</name>
<keyword evidence="1" id="KW-0808">Transferase</keyword>
<feature type="domain" description="Methyltransferase type 11" evidence="2">
    <location>
        <begin position="81"/>
        <end position="179"/>
    </location>
</feature>
<dbReference type="CDD" id="cd02440">
    <property type="entry name" value="AdoMet_MTases"/>
    <property type="match status" value="1"/>
</dbReference>
<accession>A0ABT1JEA4</accession>
<organism evidence="3 4">
    <name type="scientific">Actinoalloteichus caeruleus DSM 43889</name>
    <dbReference type="NCBI Taxonomy" id="1120930"/>
    <lineage>
        <taxon>Bacteria</taxon>
        <taxon>Bacillati</taxon>
        <taxon>Actinomycetota</taxon>
        <taxon>Actinomycetes</taxon>
        <taxon>Pseudonocardiales</taxon>
        <taxon>Pseudonocardiaceae</taxon>
        <taxon>Actinoalloteichus</taxon>
        <taxon>Actinoalloteichus cyanogriseus</taxon>
    </lineage>
</organism>
<sequence>MAESVRELGKLLASVVPLDPVMRVRHLYSLIPADLEFAGRSTSYMNYGYWEDGCEDLDQAAEALARLLGERADIQAGDTVLDVGFGHGDQDFLWLREREPRRVHGLNITPHHVASARARAEREGVLDRLDFREGSATDLPYADDTFDRVVALECAFHFRPRTAFLAEAFRVLRPGGTLAVIDILPVDPTTPRSALRSPQFSWIATTLDDANWHGGEEYLARLSAAGYTDLSLESIRDRVYEPYREHMVRRLSDDAFVDALAPGQHETLTRVWEGQDLLKEDLELLDYVVVLARKPG</sequence>